<dbReference type="EMBL" id="JALBUT010000001">
    <property type="protein sequence ID" value="MDX8414591.1"/>
    <property type="molecule type" value="Genomic_DNA"/>
</dbReference>
<dbReference type="Pfam" id="PF00297">
    <property type="entry name" value="Ribosomal_L3"/>
    <property type="match status" value="1"/>
</dbReference>
<dbReference type="InterPro" id="IPR009000">
    <property type="entry name" value="Transl_B-barrel_sf"/>
</dbReference>
<proteinExistence type="inferred from homology"/>
<comment type="subunit">
    <text evidence="7 9">Part of the 50S ribosomal subunit. Forms a cluster with proteins L14 and L19.</text>
</comment>
<evidence type="ECO:0000256" key="2">
    <source>
        <dbReference type="ARBA" id="ARBA00022730"/>
    </source>
</evidence>
<dbReference type="InterPro" id="IPR000597">
    <property type="entry name" value="Ribosomal_uL3"/>
</dbReference>
<dbReference type="GO" id="GO:0005840">
    <property type="term" value="C:ribosome"/>
    <property type="evidence" value="ECO:0007669"/>
    <property type="project" value="UniProtKB-KW"/>
</dbReference>
<dbReference type="SUPFAM" id="SSF50447">
    <property type="entry name" value="Translation proteins"/>
    <property type="match status" value="1"/>
</dbReference>
<name>A0ABU4WDG1_9BACT</name>
<dbReference type="PROSITE" id="PS00474">
    <property type="entry name" value="RIBOSOMAL_L3"/>
    <property type="match status" value="1"/>
</dbReference>
<keyword evidence="2 7" id="KW-0699">rRNA-binding</keyword>
<evidence type="ECO:0000313" key="11">
    <source>
        <dbReference type="Proteomes" id="UP001275932"/>
    </source>
</evidence>
<evidence type="ECO:0000256" key="9">
    <source>
        <dbReference type="RuleBase" id="RU003906"/>
    </source>
</evidence>
<evidence type="ECO:0000256" key="6">
    <source>
        <dbReference type="ARBA" id="ARBA00035243"/>
    </source>
</evidence>
<dbReference type="NCBIfam" id="TIGR03625">
    <property type="entry name" value="L3_bact"/>
    <property type="match status" value="1"/>
</dbReference>
<dbReference type="InterPro" id="IPR019926">
    <property type="entry name" value="Ribosomal_uL3_CS"/>
</dbReference>
<gene>
    <name evidence="7 10" type="primary">rplC</name>
    <name evidence="10" type="ORF">MOX91_00125</name>
</gene>
<comment type="similarity">
    <text evidence="1 7 8">Belongs to the universal ribosomal protein uL3 family.</text>
</comment>
<evidence type="ECO:0000256" key="1">
    <source>
        <dbReference type="ARBA" id="ARBA00006540"/>
    </source>
</evidence>
<evidence type="ECO:0000256" key="4">
    <source>
        <dbReference type="ARBA" id="ARBA00022980"/>
    </source>
</evidence>
<keyword evidence="5 7" id="KW-0687">Ribonucleoprotein</keyword>
<dbReference type="InterPro" id="IPR019927">
    <property type="entry name" value="Ribosomal_uL3_bac/org-type"/>
</dbReference>
<dbReference type="RefSeq" id="WP_370396040.1">
    <property type="nucleotide sequence ID" value="NZ_JALBUT010000001.1"/>
</dbReference>
<reference evidence="10 11" key="1">
    <citation type="submission" date="2022-03" db="EMBL/GenBank/DDBJ databases">
        <title>Novel taxa within the pig intestine.</title>
        <authorList>
            <person name="Wylensek D."/>
            <person name="Bishof K."/>
            <person name="Afrizal A."/>
            <person name="Clavel T."/>
        </authorList>
    </citation>
    <scope>NUCLEOTIDE SEQUENCE [LARGE SCALE GENOMIC DNA]</scope>
    <source>
        <strain evidence="10 11">CLA-KB-P66</strain>
    </source>
</reference>
<comment type="caution">
    <text evidence="10">The sequence shown here is derived from an EMBL/GenBank/DDBJ whole genome shotgun (WGS) entry which is preliminary data.</text>
</comment>
<keyword evidence="11" id="KW-1185">Reference proteome</keyword>
<organism evidence="10 11">
    <name type="scientific">Intestinicryptomonas porci</name>
    <dbReference type="NCBI Taxonomy" id="2926320"/>
    <lineage>
        <taxon>Bacteria</taxon>
        <taxon>Pseudomonadati</taxon>
        <taxon>Verrucomicrobiota</taxon>
        <taxon>Opitutia</taxon>
        <taxon>Opitutales</taxon>
        <taxon>Intestinicryptomonaceae</taxon>
        <taxon>Intestinicryptomonas</taxon>
    </lineage>
</organism>
<dbReference type="Gene3D" id="3.30.160.810">
    <property type="match status" value="1"/>
</dbReference>
<evidence type="ECO:0000256" key="3">
    <source>
        <dbReference type="ARBA" id="ARBA00022884"/>
    </source>
</evidence>
<evidence type="ECO:0000256" key="7">
    <source>
        <dbReference type="HAMAP-Rule" id="MF_01325"/>
    </source>
</evidence>
<protein>
    <recommendedName>
        <fullName evidence="6 7">Large ribosomal subunit protein uL3</fullName>
    </recommendedName>
</protein>
<accession>A0ABU4WDG1</accession>
<dbReference type="Gene3D" id="2.40.30.10">
    <property type="entry name" value="Translation factors"/>
    <property type="match status" value="1"/>
</dbReference>
<evidence type="ECO:0000313" key="10">
    <source>
        <dbReference type="EMBL" id="MDX8414591.1"/>
    </source>
</evidence>
<dbReference type="PANTHER" id="PTHR11229">
    <property type="entry name" value="50S RIBOSOMAL PROTEIN L3"/>
    <property type="match status" value="1"/>
</dbReference>
<keyword evidence="4 7" id="KW-0689">Ribosomal protein</keyword>
<dbReference type="PANTHER" id="PTHR11229:SF16">
    <property type="entry name" value="LARGE RIBOSOMAL SUBUNIT PROTEIN UL3C"/>
    <property type="match status" value="1"/>
</dbReference>
<evidence type="ECO:0000256" key="5">
    <source>
        <dbReference type="ARBA" id="ARBA00023274"/>
    </source>
</evidence>
<comment type="function">
    <text evidence="7 9">One of the primary rRNA binding proteins, it binds directly near the 3'-end of the 23S rRNA, where it nucleates assembly of the 50S subunit.</text>
</comment>
<dbReference type="HAMAP" id="MF_01325_B">
    <property type="entry name" value="Ribosomal_uL3_B"/>
    <property type="match status" value="1"/>
</dbReference>
<sequence length="209" mass="22588">MSIVLIGKKLGMTQVFNADNTLVAVTVVEAGPCPVTQVKTAQSDGYEAVQIGFGAQKESRMTKSELGHLKKAGVEPLTELVEIRTDKPSELKIGDVLKVTNFQEGQKVDIIGTSKGKGFQGVMRRHNFQGQPASHGHMMHRRPGSVGCRQTPGHVYKGRKMPGHQGQVRCTTQNLSIVKILEDKNLLLIKGSIPGANGDIVLVRTAKKA</sequence>
<evidence type="ECO:0000256" key="8">
    <source>
        <dbReference type="RuleBase" id="RU003905"/>
    </source>
</evidence>
<keyword evidence="3 7" id="KW-0694">RNA-binding</keyword>
<dbReference type="Proteomes" id="UP001275932">
    <property type="component" value="Unassembled WGS sequence"/>
</dbReference>